<proteinExistence type="predicted"/>
<feature type="compositionally biased region" description="Basic and acidic residues" evidence="1">
    <location>
        <begin position="57"/>
        <end position="69"/>
    </location>
</feature>
<reference evidence="2" key="2">
    <citation type="submission" date="2025-09" db="UniProtKB">
        <authorList>
            <consortium name="Ensembl"/>
        </authorList>
    </citation>
    <scope>IDENTIFICATION</scope>
</reference>
<accession>A0A673GV17</accession>
<name>A0A673GV17_9TELE</name>
<dbReference type="AlphaFoldDB" id="A0A673GV17"/>
<feature type="region of interest" description="Disordered" evidence="1">
    <location>
        <begin position="56"/>
        <end position="86"/>
    </location>
</feature>
<evidence type="ECO:0000313" key="3">
    <source>
        <dbReference type="Proteomes" id="UP000472270"/>
    </source>
</evidence>
<reference evidence="2" key="1">
    <citation type="submission" date="2025-08" db="UniProtKB">
        <authorList>
            <consortium name="Ensembl"/>
        </authorList>
    </citation>
    <scope>IDENTIFICATION</scope>
</reference>
<protein>
    <submittedName>
        <fullName evidence="2">Uncharacterized protein</fullName>
    </submittedName>
</protein>
<dbReference type="Ensembl" id="ENSSRHT00000017868.1">
    <property type="protein sequence ID" value="ENSSRHP00000017305.1"/>
    <property type="gene ID" value="ENSSRHG00000009468.1"/>
</dbReference>
<evidence type="ECO:0000313" key="2">
    <source>
        <dbReference type="Ensembl" id="ENSSRHP00000017305.1"/>
    </source>
</evidence>
<keyword evidence="3" id="KW-1185">Reference proteome</keyword>
<organism evidence="2 3">
    <name type="scientific">Sinocyclocheilus rhinocerous</name>
    <dbReference type="NCBI Taxonomy" id="307959"/>
    <lineage>
        <taxon>Eukaryota</taxon>
        <taxon>Metazoa</taxon>
        <taxon>Chordata</taxon>
        <taxon>Craniata</taxon>
        <taxon>Vertebrata</taxon>
        <taxon>Euteleostomi</taxon>
        <taxon>Actinopterygii</taxon>
        <taxon>Neopterygii</taxon>
        <taxon>Teleostei</taxon>
        <taxon>Ostariophysi</taxon>
        <taxon>Cypriniformes</taxon>
        <taxon>Cyprinidae</taxon>
        <taxon>Cyprininae</taxon>
        <taxon>Sinocyclocheilus</taxon>
    </lineage>
</organism>
<dbReference type="Proteomes" id="UP000472270">
    <property type="component" value="Unassembled WGS sequence"/>
</dbReference>
<sequence>GPEKHKFSKCPNFGIIGENLDLAMSKDEVVALIGDGECAVKTLTRNHLYCEPPTALRESKGDHEAEKCLGEVPDPPGHQMKPEGRG</sequence>
<evidence type="ECO:0000256" key="1">
    <source>
        <dbReference type="SAM" id="MobiDB-lite"/>
    </source>
</evidence>